<dbReference type="Pfam" id="PF02996">
    <property type="entry name" value="Prefoldin"/>
    <property type="match status" value="1"/>
</dbReference>
<name>A0A7M7LK25_NASVI</name>
<dbReference type="FunFam" id="1.10.287.370:FF:000004">
    <property type="entry name" value="Probable prefoldin subunit 5"/>
    <property type="match status" value="1"/>
</dbReference>
<dbReference type="InterPro" id="IPR009053">
    <property type="entry name" value="Prefoldin"/>
</dbReference>
<feature type="coiled-coil region" evidence="3">
    <location>
        <begin position="15"/>
        <end position="42"/>
    </location>
</feature>
<dbReference type="GO" id="GO:1990113">
    <property type="term" value="P:RNA polymerase I assembly"/>
    <property type="evidence" value="ECO:0007669"/>
    <property type="project" value="TreeGrafter"/>
</dbReference>
<dbReference type="OrthoDB" id="10267474at2759"/>
<dbReference type="GO" id="GO:0005737">
    <property type="term" value="C:cytoplasm"/>
    <property type="evidence" value="ECO:0007669"/>
    <property type="project" value="TreeGrafter"/>
</dbReference>
<dbReference type="GO" id="GO:1990115">
    <property type="term" value="P:RNA polymerase III assembly"/>
    <property type="evidence" value="ECO:0007669"/>
    <property type="project" value="TreeGrafter"/>
</dbReference>
<proteinExistence type="inferred from homology"/>
<keyword evidence="2" id="KW-0143">Chaperone</keyword>
<keyword evidence="3" id="KW-0175">Coiled coil</keyword>
<dbReference type="OMA" id="QAKFKAC"/>
<dbReference type="SUPFAM" id="SSF46579">
    <property type="entry name" value="Prefoldin"/>
    <property type="match status" value="1"/>
</dbReference>
<dbReference type="Gene3D" id="1.10.287.370">
    <property type="match status" value="1"/>
</dbReference>
<dbReference type="KEGG" id="nvi:100116199"/>
<evidence type="ECO:0000256" key="3">
    <source>
        <dbReference type="SAM" id="Coils"/>
    </source>
</evidence>
<dbReference type="GO" id="GO:0051082">
    <property type="term" value="F:unfolded protein binding"/>
    <property type="evidence" value="ECO:0007669"/>
    <property type="project" value="InterPro"/>
</dbReference>
<evidence type="ECO:0000256" key="1">
    <source>
        <dbReference type="ARBA" id="ARBA00010048"/>
    </source>
</evidence>
<dbReference type="GO" id="GO:0006457">
    <property type="term" value="P:protein folding"/>
    <property type="evidence" value="ECO:0007669"/>
    <property type="project" value="InterPro"/>
</dbReference>
<dbReference type="EnsemblMetazoa" id="XM_001608247">
    <property type="protein sequence ID" value="XP_001608297"/>
    <property type="gene ID" value="LOC100116199"/>
</dbReference>
<dbReference type="InterPro" id="IPR011599">
    <property type="entry name" value="PFD_alpha_archaea"/>
</dbReference>
<evidence type="ECO:0000256" key="2">
    <source>
        <dbReference type="ARBA" id="ARBA00023186"/>
    </source>
</evidence>
<dbReference type="AlphaFoldDB" id="A0A7M7LK25"/>
<reference evidence="4" key="1">
    <citation type="submission" date="2021-01" db="UniProtKB">
        <authorList>
            <consortium name="EnsemblMetazoa"/>
        </authorList>
    </citation>
    <scope>IDENTIFICATION</scope>
</reference>
<organism evidence="4 5">
    <name type="scientific">Nasonia vitripennis</name>
    <name type="common">Parasitic wasp</name>
    <dbReference type="NCBI Taxonomy" id="7425"/>
    <lineage>
        <taxon>Eukaryota</taxon>
        <taxon>Metazoa</taxon>
        <taxon>Ecdysozoa</taxon>
        <taxon>Arthropoda</taxon>
        <taxon>Hexapoda</taxon>
        <taxon>Insecta</taxon>
        <taxon>Pterygota</taxon>
        <taxon>Neoptera</taxon>
        <taxon>Endopterygota</taxon>
        <taxon>Hymenoptera</taxon>
        <taxon>Apocrita</taxon>
        <taxon>Proctotrupomorpha</taxon>
        <taxon>Chalcidoidea</taxon>
        <taxon>Pteromalidae</taxon>
        <taxon>Pteromalinae</taxon>
        <taxon>Nasonia</taxon>
    </lineage>
</organism>
<gene>
    <name evidence="4" type="primary">100116199</name>
</gene>
<dbReference type="Proteomes" id="UP000002358">
    <property type="component" value="Chromosome 5"/>
</dbReference>
<sequence>MSQISLTEQPHLQQVDLTQLSLQQLTQLKQQLDQELMVFQDSLHSLKIAQSKFQESNECLDKFTPNAKGKEILVPLTGSMYVPGKLVDTEKVLIDIGTGYYAEKNIPDAKEYFKRRVVFVTEQMEKIQAIGQEKSKIREATIDVMEMKLEALQNKVAE</sequence>
<dbReference type="CDD" id="cd23157">
    <property type="entry name" value="Prefoldin_5"/>
    <property type="match status" value="1"/>
</dbReference>
<dbReference type="SMR" id="A0A7M7LK25"/>
<keyword evidence="5" id="KW-1185">Reference proteome</keyword>
<accession>A0A7M7LK25</accession>
<comment type="similarity">
    <text evidence="1">Belongs to the prefoldin subunit alpha family.</text>
</comment>
<evidence type="ECO:0000313" key="5">
    <source>
        <dbReference type="Proteomes" id="UP000002358"/>
    </source>
</evidence>
<protein>
    <recommendedName>
        <fullName evidence="6">Prefoldin subunit 5</fullName>
    </recommendedName>
</protein>
<evidence type="ECO:0000313" key="4">
    <source>
        <dbReference type="EnsemblMetazoa" id="XP_001608297"/>
    </source>
</evidence>
<dbReference type="PANTHER" id="PTHR12674:SF2">
    <property type="entry name" value="PREFOLDIN SUBUNIT 5"/>
    <property type="match status" value="1"/>
</dbReference>
<dbReference type="PANTHER" id="PTHR12674">
    <property type="entry name" value="PREFOLDIN SUBUNIT 5"/>
    <property type="match status" value="1"/>
</dbReference>
<evidence type="ECO:0008006" key="6">
    <source>
        <dbReference type="Google" id="ProtNLM"/>
    </source>
</evidence>
<dbReference type="InterPro" id="IPR004127">
    <property type="entry name" value="Prefoldin_subunit_alpha"/>
</dbReference>
<dbReference type="GO" id="GO:0016272">
    <property type="term" value="C:prefoldin complex"/>
    <property type="evidence" value="ECO:0007669"/>
    <property type="project" value="InterPro"/>
</dbReference>
<dbReference type="InParanoid" id="A0A7M7LK25"/>
<dbReference type="GO" id="GO:1990114">
    <property type="term" value="P:RNA polymerase II core complex assembly"/>
    <property type="evidence" value="ECO:0007669"/>
    <property type="project" value="TreeGrafter"/>
</dbReference>
<dbReference type="FunCoup" id="A0A7M7LK25">
    <property type="interactions" value="1932"/>
</dbReference>
<dbReference type="NCBIfam" id="TIGR00293">
    <property type="entry name" value="prefoldin subunit alpha"/>
    <property type="match status" value="1"/>
</dbReference>